<dbReference type="PANTHER" id="PTHR31084">
    <property type="entry name" value="ALPHA-L-FUCOSIDASE 2"/>
    <property type="match status" value="1"/>
</dbReference>
<dbReference type="RefSeq" id="WP_098194646.1">
    <property type="nucleotide sequence ID" value="NZ_CP023777.1"/>
</dbReference>
<dbReference type="Pfam" id="PF22124">
    <property type="entry name" value="Glyco_hydro_95_cat"/>
    <property type="match status" value="1"/>
</dbReference>
<reference evidence="3 4" key="1">
    <citation type="submission" date="2017-10" db="EMBL/GenBank/DDBJ databases">
        <title>Paenichitinophaga pekingensis gen. nov., sp. nov., isolated from activated sludge.</title>
        <authorList>
            <person name="Jin D."/>
            <person name="Kong X."/>
            <person name="Deng Y."/>
            <person name="Bai Z."/>
        </authorList>
    </citation>
    <scope>NUCLEOTIDE SEQUENCE [LARGE SCALE GENOMIC DNA]</scope>
    <source>
        <strain evidence="3 4">13</strain>
    </source>
</reference>
<dbReference type="Gene3D" id="1.50.10.10">
    <property type="match status" value="1"/>
</dbReference>
<evidence type="ECO:0000259" key="2">
    <source>
        <dbReference type="Pfam" id="PF22124"/>
    </source>
</evidence>
<dbReference type="Pfam" id="PF21307">
    <property type="entry name" value="Glyco_hydro_95_C"/>
    <property type="match status" value="1"/>
</dbReference>
<proteinExistence type="predicted"/>
<keyword evidence="4" id="KW-1185">Reference proteome</keyword>
<dbReference type="OrthoDB" id="9768507at2"/>
<dbReference type="GO" id="GO:0004560">
    <property type="term" value="F:alpha-L-fucosidase activity"/>
    <property type="evidence" value="ECO:0007669"/>
    <property type="project" value="TreeGrafter"/>
</dbReference>
<dbReference type="EMBL" id="CP023777">
    <property type="protein sequence ID" value="ATL48272.1"/>
    <property type="molecule type" value="Genomic_DNA"/>
</dbReference>
<feature type="domain" description="Alpha fucosidase A-like C-terminal" evidence="1">
    <location>
        <begin position="635"/>
        <end position="731"/>
    </location>
</feature>
<dbReference type="PANTHER" id="PTHR31084:SF0">
    <property type="entry name" value="ALPHA-L-FUCOSIDASE 2"/>
    <property type="match status" value="1"/>
</dbReference>
<dbReference type="KEGG" id="cbae:COR50_14475"/>
<accession>A0A291QWL0</accession>
<dbReference type="InterPro" id="IPR012341">
    <property type="entry name" value="6hp_glycosidase-like_sf"/>
</dbReference>
<dbReference type="InterPro" id="IPR049053">
    <property type="entry name" value="AFCA-like_C"/>
</dbReference>
<name>A0A291QWL0_9BACT</name>
<dbReference type="InterPro" id="IPR054363">
    <property type="entry name" value="GH95_cat"/>
</dbReference>
<sequence>MKTAVWQKIILLLFINFTISFLAAKAQLRSGLAGGEKIMSRYDMVWDSMSTNYYTGILLGNGQLGANIYKENARSVRIDIGRTDVTDNREELFPGVSKLYTKASLPIGHFSLICKDEIRSVNARLDLYNAQARGQVITSSDTISFIAYVPATRNVIVVDYKSTKPVNAPTLKWNPGRSISPRMLQSYPSDKPENFPGNPAPSRLKVEGYEVSHQALLNDGGYATAWKLLKNDGGESVLISIGYDSHGKTDEIKEAINDIKNYLDMPRGKSLSEHKNWWHKYFRASTINIPDQRMLSFYWAQLYKLACITGQGKPMIDLQGPWTNPTPWPAIWWNLNTQLSYSPVFLSNHLEMGQSLFNALLSHQSALLENVPPGWRSDSVMAMARTSSFDLKSPITDEAVAKGNFEPANLTWTLFYYYQYFSYSGDTAALRKDIYPLLKKAVNFLIVILEKDQQGIYHVPNSLSPEYKSAVDAHYTLSSLQWGLKTLISTSKLLGIDRGKREYWSYLQNHLAPYPVDETGFMIGKDVALTSSHRHYSHLLAIYPYHLINWEQPANRDLIEKSIAHWISMKGALQGYTFTGSASMYATMGNGDKAYELLNILLDRFIQPNTLYRESGPVIETPLAAATSILELLLQCWDDKIRVFPAVPSGWKYASFKDLRAAGAFLVSAVQENGHTGWIKIQSLAGNKCSILTDIQRPQVLSLEGERIPFDVKIENGKRLISFSTVKNQVIKILNPDSKTPYPNGAFRNATIHDGFHWGLNK</sequence>
<dbReference type="GO" id="GO:0005975">
    <property type="term" value="P:carbohydrate metabolic process"/>
    <property type="evidence" value="ECO:0007669"/>
    <property type="project" value="InterPro"/>
</dbReference>
<organism evidence="3 4">
    <name type="scientific">Chitinophaga caeni</name>
    <dbReference type="NCBI Taxonomy" id="2029983"/>
    <lineage>
        <taxon>Bacteria</taxon>
        <taxon>Pseudomonadati</taxon>
        <taxon>Bacteroidota</taxon>
        <taxon>Chitinophagia</taxon>
        <taxon>Chitinophagales</taxon>
        <taxon>Chitinophagaceae</taxon>
        <taxon>Chitinophaga</taxon>
    </lineage>
</organism>
<evidence type="ECO:0000313" key="4">
    <source>
        <dbReference type="Proteomes" id="UP000220133"/>
    </source>
</evidence>
<dbReference type="InterPro" id="IPR008928">
    <property type="entry name" value="6-hairpin_glycosidase_sf"/>
</dbReference>
<feature type="domain" description="Glycosyl hydrolase family 95 catalytic" evidence="2">
    <location>
        <begin position="313"/>
        <end position="615"/>
    </location>
</feature>
<dbReference type="Proteomes" id="UP000220133">
    <property type="component" value="Chromosome"/>
</dbReference>
<dbReference type="SUPFAM" id="SSF48208">
    <property type="entry name" value="Six-hairpin glycosidases"/>
    <property type="match status" value="1"/>
</dbReference>
<evidence type="ECO:0000259" key="1">
    <source>
        <dbReference type="Pfam" id="PF21307"/>
    </source>
</evidence>
<gene>
    <name evidence="3" type="ORF">COR50_14475</name>
</gene>
<dbReference type="AlphaFoldDB" id="A0A291QWL0"/>
<protein>
    <submittedName>
        <fullName evidence="3">Alpha-L-fucosidase</fullName>
    </submittedName>
</protein>
<evidence type="ECO:0000313" key="3">
    <source>
        <dbReference type="EMBL" id="ATL48272.1"/>
    </source>
</evidence>